<evidence type="ECO:0000256" key="3">
    <source>
        <dbReference type="SAM" id="MobiDB-lite"/>
    </source>
</evidence>
<dbReference type="SMART" id="SM00220">
    <property type="entry name" value="S_TKc"/>
    <property type="match status" value="1"/>
</dbReference>
<accession>A0A9Q0S6K2</accession>
<dbReference type="PANTHER" id="PTHR22961">
    <property type="entry name" value="SER/THR PROTEIN KINASE-TRB"/>
    <property type="match status" value="1"/>
</dbReference>
<evidence type="ECO:0000256" key="1">
    <source>
        <dbReference type="ARBA" id="ARBA00003412"/>
    </source>
</evidence>
<protein>
    <recommendedName>
        <fullName evidence="2">Serine/threonine-protein kinase 40</fullName>
    </recommendedName>
</protein>
<sequence>MLTSMEEENPKRRLNDGASDEHSESKRYKVGGNSDTLSYDVPCKIINSIPAGTIVNRREFRYAGPYILGPKLGFSAVESISQYLAKKKNTDEFVQIKILQLLGTDCNDKTAEMNEGQAKLLLYTELSLLSMLQTEEGVIKHRGMFSDIAYEEDRGVNSIPIPRYTGKLKKRLVFILDCVTPHEYSEKSNIFINLQQYVAKEKRLPQMNALGIFYEIMSVVERLHKRNIIHRDLKLGNIVLNKNTNKIIITNFCLGKYLLNENDLLYDQRGSPAYISPDVLSGPHKGKPSDIWALGVVLFMMLFGRFPFYEATPAALFRKIRAADYSIPTDVVTSTATKMLIQGLLVVKPENRLTGEDYEIYCKNQPKPGQSTEVRERVGNIIFGQRQIRSFDQFVPTLPEDEDNNHKAKKSVHYDSKSEQEVPRINYRNSICNLTKNCTVNIKPISDLLPFQNDSGPAASTRAFQPMVLTITPISDTSPFEPTILPRAFVRFRDNNGPNEPAVAQIPYPQSRSHIDTISRYPNDAISANFASAVARINNIPTQRSNLDPERDSSIHLRAITSDTVQPILGLFYRMFCMSDEEPRTPSNINLDQPSQLVPNDGLINHPSTISKMWVERVLHSVHNALIYGRVPQAREPFIEFNGTITEDLAAKISLWLRTNCSEHRVIQRVFTNSGNDINEVYDYLTRCGVEVYNVDGLFKIKRHQSFELLLVVAYLLQATGYTHQFFFS</sequence>
<dbReference type="Proteomes" id="UP001151699">
    <property type="component" value="Chromosome A"/>
</dbReference>
<dbReference type="Gene3D" id="1.10.510.10">
    <property type="entry name" value="Transferase(Phosphotransferase) domain 1"/>
    <property type="match status" value="1"/>
</dbReference>
<name>A0A9Q0S6K2_9DIPT</name>
<dbReference type="Pfam" id="PF00069">
    <property type="entry name" value="Pkinase"/>
    <property type="match status" value="1"/>
</dbReference>
<comment type="caution">
    <text evidence="5">The sequence shown here is derived from an EMBL/GenBank/DDBJ whole genome shotgun (WGS) entry which is preliminary data.</text>
</comment>
<keyword evidence="5" id="KW-0808">Transferase</keyword>
<organism evidence="5 6">
    <name type="scientific">Pseudolycoriella hygida</name>
    <dbReference type="NCBI Taxonomy" id="35572"/>
    <lineage>
        <taxon>Eukaryota</taxon>
        <taxon>Metazoa</taxon>
        <taxon>Ecdysozoa</taxon>
        <taxon>Arthropoda</taxon>
        <taxon>Hexapoda</taxon>
        <taxon>Insecta</taxon>
        <taxon>Pterygota</taxon>
        <taxon>Neoptera</taxon>
        <taxon>Endopterygota</taxon>
        <taxon>Diptera</taxon>
        <taxon>Nematocera</taxon>
        <taxon>Sciaroidea</taxon>
        <taxon>Sciaridae</taxon>
        <taxon>Pseudolycoriella</taxon>
    </lineage>
</organism>
<dbReference type="PROSITE" id="PS50011">
    <property type="entry name" value="PROTEIN_KINASE_DOM"/>
    <property type="match status" value="1"/>
</dbReference>
<reference evidence="5" key="1">
    <citation type="submission" date="2022-07" db="EMBL/GenBank/DDBJ databases">
        <authorList>
            <person name="Trinca V."/>
            <person name="Uliana J.V.C."/>
            <person name="Torres T.T."/>
            <person name="Ward R.J."/>
            <person name="Monesi N."/>
        </authorList>
    </citation>
    <scope>NUCLEOTIDE SEQUENCE</scope>
    <source>
        <strain evidence="5">HSMRA1968</strain>
        <tissue evidence="5">Whole embryos</tissue>
    </source>
</reference>
<comment type="function">
    <text evidence="1">May be a negative regulator of NF-kappa-B and p53-mediated gene transcription.</text>
</comment>
<dbReference type="EMBL" id="WJQU01000001">
    <property type="protein sequence ID" value="KAJ6645938.1"/>
    <property type="molecule type" value="Genomic_DNA"/>
</dbReference>
<proteinExistence type="predicted"/>
<dbReference type="InterPro" id="IPR011009">
    <property type="entry name" value="Kinase-like_dom_sf"/>
</dbReference>
<evidence type="ECO:0000313" key="6">
    <source>
        <dbReference type="Proteomes" id="UP001151699"/>
    </source>
</evidence>
<keyword evidence="5" id="KW-0418">Kinase</keyword>
<dbReference type="PROSITE" id="PS00108">
    <property type="entry name" value="PROTEIN_KINASE_ST"/>
    <property type="match status" value="1"/>
</dbReference>
<keyword evidence="6" id="KW-1185">Reference proteome</keyword>
<dbReference type="GO" id="GO:0005524">
    <property type="term" value="F:ATP binding"/>
    <property type="evidence" value="ECO:0007669"/>
    <property type="project" value="InterPro"/>
</dbReference>
<dbReference type="InterPro" id="IPR008271">
    <property type="entry name" value="Ser/Thr_kinase_AS"/>
</dbReference>
<dbReference type="AlphaFoldDB" id="A0A9Q0S6K2"/>
<dbReference type="GO" id="GO:0004672">
    <property type="term" value="F:protein kinase activity"/>
    <property type="evidence" value="ECO:0007669"/>
    <property type="project" value="InterPro"/>
</dbReference>
<dbReference type="InterPro" id="IPR000719">
    <property type="entry name" value="Prot_kinase_dom"/>
</dbReference>
<evidence type="ECO:0000259" key="4">
    <source>
        <dbReference type="PROSITE" id="PS50011"/>
    </source>
</evidence>
<feature type="domain" description="Protein kinase" evidence="4">
    <location>
        <begin position="66"/>
        <end position="362"/>
    </location>
</feature>
<evidence type="ECO:0000256" key="2">
    <source>
        <dbReference type="ARBA" id="ARBA00016813"/>
    </source>
</evidence>
<feature type="compositionally biased region" description="Basic and acidic residues" evidence="3">
    <location>
        <begin position="8"/>
        <end position="27"/>
    </location>
</feature>
<dbReference type="SUPFAM" id="SSF56112">
    <property type="entry name" value="Protein kinase-like (PK-like)"/>
    <property type="match status" value="1"/>
</dbReference>
<gene>
    <name evidence="5" type="primary">STK40</name>
    <name evidence="5" type="ORF">Bhyg_01147</name>
</gene>
<dbReference type="OrthoDB" id="410920at2759"/>
<evidence type="ECO:0000313" key="5">
    <source>
        <dbReference type="EMBL" id="KAJ6645938.1"/>
    </source>
</evidence>
<feature type="region of interest" description="Disordered" evidence="3">
    <location>
        <begin position="1"/>
        <end position="31"/>
    </location>
</feature>
<dbReference type="InterPro" id="IPR024104">
    <property type="entry name" value="Tribbles/Ser_Thr_kinase_40"/>
</dbReference>
<dbReference type="PANTHER" id="PTHR22961:SF16">
    <property type="entry name" value="SERINE_THREONINE-PROTEIN KINASE 40"/>
    <property type="match status" value="1"/>
</dbReference>